<dbReference type="Gene3D" id="1.20.1250.20">
    <property type="entry name" value="MFS general substrate transporter like domains"/>
    <property type="match status" value="2"/>
</dbReference>
<feature type="transmembrane region" description="Helical" evidence="6">
    <location>
        <begin position="164"/>
        <end position="185"/>
    </location>
</feature>
<evidence type="ECO:0000256" key="4">
    <source>
        <dbReference type="ARBA" id="ARBA00022989"/>
    </source>
</evidence>
<feature type="transmembrane region" description="Helical" evidence="6">
    <location>
        <begin position="302"/>
        <end position="324"/>
    </location>
</feature>
<keyword evidence="3 6" id="KW-0812">Transmembrane</keyword>
<evidence type="ECO:0000313" key="7">
    <source>
        <dbReference type="EMBL" id="MCQ8240742.1"/>
    </source>
</evidence>
<feature type="transmembrane region" description="Helical" evidence="6">
    <location>
        <begin position="224"/>
        <end position="246"/>
    </location>
</feature>
<sequence length="518" mass="56936">MKMLVALAGVVIAAMSTELNDAVSGIILNDILGGLGISHDPGTWVESLYITGEVVGMSCSPWFAITFGLRRWTLFVICFACVTTLLIPTTANLTLLYVLRVLQGLSGGLTIPLLMTTALRALPPPIRLYGLAAYALTATFFPNLSTLMAALWTEAGDGPLGWQFSFYEALPLATIAALLVWYGMVVDPPQLQRFRKFDWRGLLLVMIGLGSLTTVLQQGDRYDWFKSTTICLLTLSAAVAIPLLLINEWFHELPLLKLQMLGRRNLAYGLIGLFTFLIVTSSSSSIPISYLEQVQDFRPLQAYGLTTLVACMQLVLLPAMALLLNIKSVDPRVVSFLGLACVLTACIGNTFLTDVWKNGEFWLWQVFQGFGEAMIVMPLLLMATNTVKKPEEGPFASSLVNTPRALGEATSTWLLQLITRWRGDLHSSRLTDQAGQERYRAVQGHGVLPNDPPPLLPNGQPRTPDSMIQFIETIRHETTVLTLSDAFALMGAITVGLMVVLIVLTERTYPPRIVFAKK</sequence>
<reference evidence="7 8" key="1">
    <citation type="submission" date="2022-06" db="EMBL/GenBank/DDBJ databases">
        <title>Rhizosaccharibacter gen. nov. sp. nov. KSS12, endophytic bacteria isolated from sugarcane.</title>
        <authorList>
            <person name="Pitiwittayakul N."/>
        </authorList>
    </citation>
    <scope>NUCLEOTIDE SEQUENCE [LARGE SCALE GENOMIC DNA]</scope>
    <source>
        <strain evidence="7 8">KSS12</strain>
    </source>
</reference>
<dbReference type="RefSeq" id="WP_422919638.1">
    <property type="nucleotide sequence ID" value="NZ_JAMZEJ010000004.1"/>
</dbReference>
<evidence type="ECO:0000313" key="8">
    <source>
        <dbReference type="Proteomes" id="UP001524547"/>
    </source>
</evidence>
<comment type="caution">
    <text evidence="7">The sequence shown here is derived from an EMBL/GenBank/DDBJ whole genome shotgun (WGS) entry which is preliminary data.</text>
</comment>
<dbReference type="PANTHER" id="PTHR42718:SF9">
    <property type="entry name" value="MAJOR FACILITATOR SUPERFAMILY MULTIDRUG TRANSPORTER MFSC"/>
    <property type="match status" value="1"/>
</dbReference>
<organism evidence="7 8">
    <name type="scientific">Rhizosaccharibacter radicis</name>
    <dbReference type="NCBI Taxonomy" id="2782605"/>
    <lineage>
        <taxon>Bacteria</taxon>
        <taxon>Pseudomonadati</taxon>
        <taxon>Pseudomonadota</taxon>
        <taxon>Alphaproteobacteria</taxon>
        <taxon>Acetobacterales</taxon>
        <taxon>Acetobacteraceae</taxon>
        <taxon>Rhizosaccharibacter</taxon>
    </lineage>
</organism>
<protein>
    <submittedName>
        <fullName evidence="7">MFS transporter</fullName>
    </submittedName>
</protein>
<dbReference type="EMBL" id="JAMZEJ010000004">
    <property type="protein sequence ID" value="MCQ8240742.1"/>
    <property type="molecule type" value="Genomic_DNA"/>
</dbReference>
<keyword evidence="2" id="KW-0813">Transport</keyword>
<feature type="transmembrane region" description="Helical" evidence="6">
    <location>
        <begin position="131"/>
        <end position="152"/>
    </location>
</feature>
<keyword evidence="5 6" id="KW-0472">Membrane</keyword>
<feature type="transmembrane region" description="Helical" evidence="6">
    <location>
        <begin position="362"/>
        <end position="381"/>
    </location>
</feature>
<feature type="transmembrane region" description="Helical" evidence="6">
    <location>
        <begin position="72"/>
        <end position="91"/>
    </location>
</feature>
<dbReference type="Pfam" id="PF07690">
    <property type="entry name" value="MFS_1"/>
    <property type="match status" value="1"/>
</dbReference>
<evidence type="ECO:0000256" key="2">
    <source>
        <dbReference type="ARBA" id="ARBA00022448"/>
    </source>
</evidence>
<feature type="transmembrane region" description="Helical" evidence="6">
    <location>
        <begin position="197"/>
        <end position="218"/>
    </location>
</feature>
<dbReference type="SUPFAM" id="SSF103473">
    <property type="entry name" value="MFS general substrate transporter"/>
    <property type="match status" value="1"/>
</dbReference>
<evidence type="ECO:0000256" key="3">
    <source>
        <dbReference type="ARBA" id="ARBA00022692"/>
    </source>
</evidence>
<dbReference type="InterPro" id="IPR036259">
    <property type="entry name" value="MFS_trans_sf"/>
</dbReference>
<comment type="subcellular location">
    <subcellularLocation>
        <location evidence="1">Membrane</location>
        <topology evidence="1">Multi-pass membrane protein</topology>
    </subcellularLocation>
</comment>
<dbReference type="InterPro" id="IPR011701">
    <property type="entry name" value="MFS"/>
</dbReference>
<evidence type="ECO:0000256" key="1">
    <source>
        <dbReference type="ARBA" id="ARBA00004141"/>
    </source>
</evidence>
<feature type="transmembrane region" description="Helical" evidence="6">
    <location>
        <begin position="46"/>
        <end position="65"/>
    </location>
</feature>
<feature type="transmembrane region" description="Helical" evidence="6">
    <location>
        <begin position="97"/>
        <end position="119"/>
    </location>
</feature>
<keyword evidence="4 6" id="KW-1133">Transmembrane helix</keyword>
<keyword evidence="8" id="KW-1185">Reference proteome</keyword>
<evidence type="ECO:0000256" key="6">
    <source>
        <dbReference type="SAM" id="Phobius"/>
    </source>
</evidence>
<feature type="transmembrane region" description="Helical" evidence="6">
    <location>
        <begin position="336"/>
        <end position="356"/>
    </location>
</feature>
<feature type="transmembrane region" description="Helical" evidence="6">
    <location>
        <begin position="480"/>
        <end position="504"/>
    </location>
</feature>
<evidence type="ECO:0000256" key="5">
    <source>
        <dbReference type="ARBA" id="ARBA00023136"/>
    </source>
</evidence>
<dbReference type="PANTHER" id="PTHR42718">
    <property type="entry name" value="MAJOR FACILITATOR SUPERFAMILY MULTIDRUG TRANSPORTER MFSC"/>
    <property type="match status" value="1"/>
</dbReference>
<accession>A0ABT1VWN1</accession>
<name>A0ABT1VWN1_9PROT</name>
<feature type="transmembrane region" description="Helical" evidence="6">
    <location>
        <begin position="266"/>
        <end position="290"/>
    </location>
</feature>
<dbReference type="Proteomes" id="UP001524547">
    <property type="component" value="Unassembled WGS sequence"/>
</dbReference>
<proteinExistence type="predicted"/>
<gene>
    <name evidence="7" type="ORF">NFI88_07800</name>
</gene>